<protein>
    <submittedName>
        <fullName evidence="6">GntR family transcriptional regulator</fullName>
    </submittedName>
</protein>
<dbReference type="InterPro" id="IPR000524">
    <property type="entry name" value="Tscrpt_reg_HTH_GntR"/>
</dbReference>
<dbReference type="SUPFAM" id="SSF48008">
    <property type="entry name" value="GntR ligand-binding domain-like"/>
    <property type="match status" value="1"/>
</dbReference>
<keyword evidence="3" id="KW-0804">Transcription</keyword>
<dbReference type="InterPro" id="IPR011711">
    <property type="entry name" value="GntR_C"/>
</dbReference>
<dbReference type="Pfam" id="PF00392">
    <property type="entry name" value="GntR"/>
    <property type="match status" value="1"/>
</dbReference>
<dbReference type="SUPFAM" id="SSF46785">
    <property type="entry name" value="Winged helix' DNA-binding domain"/>
    <property type="match status" value="1"/>
</dbReference>
<dbReference type="EMBL" id="CP108222">
    <property type="protein sequence ID" value="WTT14512.1"/>
    <property type="molecule type" value="Genomic_DNA"/>
</dbReference>
<dbReference type="PANTHER" id="PTHR43537:SF45">
    <property type="entry name" value="GNTR FAMILY REGULATORY PROTEIN"/>
    <property type="match status" value="1"/>
</dbReference>
<dbReference type="SMART" id="SM00895">
    <property type="entry name" value="FCD"/>
    <property type="match status" value="1"/>
</dbReference>
<dbReference type="PRINTS" id="PR00035">
    <property type="entry name" value="HTHGNTR"/>
</dbReference>
<evidence type="ECO:0000256" key="1">
    <source>
        <dbReference type="ARBA" id="ARBA00023015"/>
    </source>
</evidence>
<dbReference type="SMART" id="SM00345">
    <property type="entry name" value="HTH_GNTR"/>
    <property type="match status" value="1"/>
</dbReference>
<dbReference type="InterPro" id="IPR008920">
    <property type="entry name" value="TF_FadR/GntR_C"/>
</dbReference>
<dbReference type="CDD" id="cd07377">
    <property type="entry name" value="WHTH_GntR"/>
    <property type="match status" value="1"/>
</dbReference>
<gene>
    <name evidence="6" type="ORF">OHA22_02770</name>
</gene>
<dbReference type="AlphaFoldDB" id="A0AAU1ZTV3"/>
<keyword evidence="2" id="KW-0238">DNA-binding</keyword>
<accession>A0AAU1ZTV3</accession>
<keyword evidence="1" id="KW-0805">Transcription regulation</keyword>
<proteinExistence type="predicted"/>
<dbReference type="Pfam" id="PF07729">
    <property type="entry name" value="FCD"/>
    <property type="match status" value="1"/>
</dbReference>
<evidence type="ECO:0000256" key="2">
    <source>
        <dbReference type="ARBA" id="ARBA00023125"/>
    </source>
</evidence>
<organism evidence="6">
    <name type="scientific">Streptomyces sp. NBC_00093</name>
    <dbReference type="NCBI Taxonomy" id="2975649"/>
    <lineage>
        <taxon>Bacteria</taxon>
        <taxon>Bacillati</taxon>
        <taxon>Actinomycetota</taxon>
        <taxon>Actinomycetes</taxon>
        <taxon>Kitasatosporales</taxon>
        <taxon>Streptomycetaceae</taxon>
        <taxon>Streptomyces</taxon>
    </lineage>
</organism>
<dbReference type="Gene3D" id="1.10.10.10">
    <property type="entry name" value="Winged helix-like DNA-binding domain superfamily/Winged helix DNA-binding domain"/>
    <property type="match status" value="1"/>
</dbReference>
<dbReference type="PROSITE" id="PS50949">
    <property type="entry name" value="HTH_GNTR"/>
    <property type="match status" value="1"/>
</dbReference>
<dbReference type="Gene3D" id="1.20.120.530">
    <property type="entry name" value="GntR ligand-binding domain-like"/>
    <property type="match status" value="1"/>
</dbReference>
<dbReference type="InterPro" id="IPR036390">
    <property type="entry name" value="WH_DNA-bd_sf"/>
</dbReference>
<dbReference type="GO" id="GO:0003700">
    <property type="term" value="F:DNA-binding transcription factor activity"/>
    <property type="evidence" value="ECO:0007669"/>
    <property type="project" value="InterPro"/>
</dbReference>
<reference evidence="6" key="1">
    <citation type="submission" date="2022-10" db="EMBL/GenBank/DDBJ databases">
        <title>The complete genomes of actinobacterial strains from the NBC collection.</title>
        <authorList>
            <person name="Joergensen T.S."/>
            <person name="Alvarez Arevalo M."/>
            <person name="Sterndorff E.B."/>
            <person name="Faurdal D."/>
            <person name="Vuksanovic O."/>
            <person name="Mourched A.-S."/>
            <person name="Charusanti P."/>
            <person name="Shaw S."/>
            <person name="Blin K."/>
            <person name="Weber T."/>
        </authorList>
    </citation>
    <scope>NUCLEOTIDE SEQUENCE</scope>
    <source>
        <strain evidence="6">NBC_00093</strain>
    </source>
</reference>
<dbReference type="GO" id="GO:0003677">
    <property type="term" value="F:DNA binding"/>
    <property type="evidence" value="ECO:0007669"/>
    <property type="project" value="UniProtKB-KW"/>
</dbReference>
<dbReference type="InterPro" id="IPR036388">
    <property type="entry name" value="WH-like_DNA-bd_sf"/>
</dbReference>
<dbReference type="PANTHER" id="PTHR43537">
    <property type="entry name" value="TRANSCRIPTIONAL REGULATOR, GNTR FAMILY"/>
    <property type="match status" value="1"/>
</dbReference>
<evidence type="ECO:0000256" key="3">
    <source>
        <dbReference type="ARBA" id="ARBA00023163"/>
    </source>
</evidence>
<evidence type="ECO:0000259" key="5">
    <source>
        <dbReference type="PROSITE" id="PS50949"/>
    </source>
</evidence>
<evidence type="ECO:0000256" key="4">
    <source>
        <dbReference type="SAM" id="MobiDB-lite"/>
    </source>
</evidence>
<sequence length="238" mass="26387">MSDHAPRPSAGPRPVSNQTRRDAVVNELRRAILAGELGPGQRLREVQIAQQLGVSRPTLREAIYQLTHEGLLEQQPYRGVVVTAIDEKFITDVAAVRVALEKLAARDLADDPDGSRKEKLRRSWEEYRAAHAGGDADRLHQAHINLHRTVWTASGNAMLERLWPTVEAQINIAITVDESTRSDPDRALHVHERLIEAILHGDPATAEAEVERHTMASADELLGMLAERKKHADDASDA</sequence>
<feature type="domain" description="HTH gntR-type" evidence="5">
    <location>
        <begin position="18"/>
        <end position="85"/>
    </location>
</feature>
<evidence type="ECO:0000313" key="6">
    <source>
        <dbReference type="EMBL" id="WTT14512.1"/>
    </source>
</evidence>
<name>A0AAU1ZTV3_9ACTN</name>
<feature type="region of interest" description="Disordered" evidence="4">
    <location>
        <begin position="1"/>
        <end position="21"/>
    </location>
</feature>